<feature type="non-terminal residue" evidence="2">
    <location>
        <position position="1"/>
    </location>
</feature>
<comment type="caution">
    <text evidence="2">The sequence shown here is derived from an EMBL/GenBank/DDBJ whole genome shotgun (WGS) entry which is preliminary data.</text>
</comment>
<organism evidence="2 3">
    <name type="scientific">Streptomyces rubrogriseus</name>
    <dbReference type="NCBI Taxonomy" id="194673"/>
    <lineage>
        <taxon>Bacteria</taxon>
        <taxon>Bacillati</taxon>
        <taxon>Actinomycetota</taxon>
        <taxon>Actinomycetes</taxon>
        <taxon>Kitasatosporales</taxon>
        <taxon>Streptomycetaceae</taxon>
        <taxon>Streptomyces</taxon>
        <taxon>Streptomyces violaceoruber group</taxon>
    </lineage>
</organism>
<proteinExistence type="predicted"/>
<dbReference type="Proteomes" id="UP000475666">
    <property type="component" value="Unassembled WGS sequence"/>
</dbReference>
<gene>
    <name evidence="2" type="ORF">G3I66_14905</name>
</gene>
<dbReference type="EMBL" id="JAAGMQ010000420">
    <property type="protein sequence ID" value="NEC34458.1"/>
    <property type="molecule type" value="Genomic_DNA"/>
</dbReference>
<protein>
    <submittedName>
        <fullName evidence="2">Uncharacterized protein</fullName>
    </submittedName>
</protein>
<name>A0A6G3TDS2_9ACTN</name>
<evidence type="ECO:0000313" key="2">
    <source>
        <dbReference type="EMBL" id="NEC34458.1"/>
    </source>
</evidence>
<evidence type="ECO:0000313" key="3">
    <source>
        <dbReference type="Proteomes" id="UP000475666"/>
    </source>
</evidence>
<sequence length="94" mass="9280">PASPGLTFHASVATGRVLVRSQPGDGTAPTVNGALLDLCQALLAETEPGEIRVCAATRAATVSVVAYGLADGSPSGWRALNPPAEDSPAGDGAI</sequence>
<reference evidence="2 3" key="1">
    <citation type="submission" date="2020-01" db="EMBL/GenBank/DDBJ databases">
        <title>Insect and environment-associated Actinomycetes.</title>
        <authorList>
            <person name="Currrie C."/>
            <person name="Chevrette M."/>
            <person name="Carlson C."/>
            <person name="Stubbendieck R."/>
            <person name="Wendt-Pienkowski E."/>
        </authorList>
    </citation>
    <scope>NUCLEOTIDE SEQUENCE [LARGE SCALE GENOMIC DNA]</scope>
    <source>
        <strain evidence="2 3">SID7739</strain>
    </source>
</reference>
<evidence type="ECO:0000256" key="1">
    <source>
        <dbReference type="SAM" id="MobiDB-lite"/>
    </source>
</evidence>
<accession>A0A6G3TDS2</accession>
<dbReference type="AlphaFoldDB" id="A0A6G3TDS2"/>
<feature type="region of interest" description="Disordered" evidence="1">
    <location>
        <begin position="75"/>
        <end position="94"/>
    </location>
</feature>